<evidence type="ECO:0000313" key="1">
    <source>
        <dbReference type="EMBL" id="KAI3672698.1"/>
    </source>
</evidence>
<accession>A0ACB8XRP7</accession>
<gene>
    <name evidence="1" type="ORF">L6452_38795</name>
</gene>
<name>A0ACB8XRP7_ARCLA</name>
<protein>
    <submittedName>
        <fullName evidence="1">Uncharacterized protein</fullName>
    </submittedName>
</protein>
<evidence type="ECO:0000313" key="2">
    <source>
        <dbReference type="Proteomes" id="UP001055879"/>
    </source>
</evidence>
<dbReference type="Proteomes" id="UP001055879">
    <property type="component" value="Linkage Group LG15"/>
</dbReference>
<sequence length="346" mass="40633">MRREKKDEKNEEKENEDNKCFDCGKRSHYARDYQAKKVKDYEYYSKKSQLVKAKETRKALRAEEEIWHESPSDEEEAHFTQVNYSLMAKVDEANTESDERDDAYSKIKQLDDLNFKEDRLSTLKLLTSNRKDTHFYNPKMGLGLPEIDVLKKAPKNLYNFDKMGEYPMFIPPIAETVVKSEWLITDKECKIEDSDFKNESDSIGTPIYDETDLNSALKKIFELEEHVSDLKYFDNQDNSRYVDTPTTSAEIFLETREAQVMDMPEVTNEYDDLNTQTDIQLLPNTHRWTKAHPPQNIIGDPTRVVKTRSASENYCLYVNFLNNIEPKNPSEALQHPYWIKAMQDEL</sequence>
<dbReference type="EMBL" id="CM042061">
    <property type="protein sequence ID" value="KAI3672698.1"/>
    <property type="molecule type" value="Genomic_DNA"/>
</dbReference>
<proteinExistence type="predicted"/>
<organism evidence="1 2">
    <name type="scientific">Arctium lappa</name>
    <name type="common">Greater burdock</name>
    <name type="synonym">Lappa major</name>
    <dbReference type="NCBI Taxonomy" id="4217"/>
    <lineage>
        <taxon>Eukaryota</taxon>
        <taxon>Viridiplantae</taxon>
        <taxon>Streptophyta</taxon>
        <taxon>Embryophyta</taxon>
        <taxon>Tracheophyta</taxon>
        <taxon>Spermatophyta</taxon>
        <taxon>Magnoliopsida</taxon>
        <taxon>eudicotyledons</taxon>
        <taxon>Gunneridae</taxon>
        <taxon>Pentapetalae</taxon>
        <taxon>asterids</taxon>
        <taxon>campanulids</taxon>
        <taxon>Asterales</taxon>
        <taxon>Asteraceae</taxon>
        <taxon>Carduoideae</taxon>
        <taxon>Cardueae</taxon>
        <taxon>Arctiinae</taxon>
        <taxon>Arctium</taxon>
    </lineage>
</organism>
<comment type="caution">
    <text evidence="1">The sequence shown here is derived from an EMBL/GenBank/DDBJ whole genome shotgun (WGS) entry which is preliminary data.</text>
</comment>
<reference evidence="1 2" key="2">
    <citation type="journal article" date="2022" name="Mol. Ecol. Resour.">
        <title>The genomes of chicory, endive, great burdock and yacon provide insights into Asteraceae paleo-polyploidization history and plant inulin production.</title>
        <authorList>
            <person name="Fan W."/>
            <person name="Wang S."/>
            <person name="Wang H."/>
            <person name="Wang A."/>
            <person name="Jiang F."/>
            <person name="Liu H."/>
            <person name="Zhao H."/>
            <person name="Xu D."/>
            <person name="Zhang Y."/>
        </authorList>
    </citation>
    <scope>NUCLEOTIDE SEQUENCE [LARGE SCALE GENOMIC DNA]</scope>
    <source>
        <strain evidence="2">cv. Niubang</strain>
    </source>
</reference>
<reference evidence="2" key="1">
    <citation type="journal article" date="2022" name="Mol. Ecol. Resour.">
        <title>The genomes of chicory, endive, great burdock and yacon provide insights into Asteraceae palaeo-polyploidization history and plant inulin production.</title>
        <authorList>
            <person name="Fan W."/>
            <person name="Wang S."/>
            <person name="Wang H."/>
            <person name="Wang A."/>
            <person name="Jiang F."/>
            <person name="Liu H."/>
            <person name="Zhao H."/>
            <person name="Xu D."/>
            <person name="Zhang Y."/>
        </authorList>
    </citation>
    <scope>NUCLEOTIDE SEQUENCE [LARGE SCALE GENOMIC DNA]</scope>
    <source>
        <strain evidence="2">cv. Niubang</strain>
    </source>
</reference>
<keyword evidence="2" id="KW-1185">Reference proteome</keyword>